<accession>A0A1X0LQ74</accession>
<organism evidence="3 4">
    <name type="scientific">Rhodococcus qingshengii</name>
    <dbReference type="NCBI Taxonomy" id="334542"/>
    <lineage>
        <taxon>Bacteria</taxon>
        <taxon>Bacillati</taxon>
        <taxon>Actinomycetota</taxon>
        <taxon>Actinomycetes</taxon>
        <taxon>Mycobacteriales</taxon>
        <taxon>Nocardiaceae</taxon>
        <taxon>Rhodococcus</taxon>
        <taxon>Rhodococcus erythropolis group</taxon>
    </lineage>
</organism>
<evidence type="ECO:0000256" key="2">
    <source>
        <dbReference type="SAM" id="Phobius"/>
    </source>
</evidence>
<keyword evidence="2" id="KW-0472">Membrane</keyword>
<accession>A0A1C3YVM2</accession>
<dbReference type="EMBL" id="NOVD01000040">
    <property type="protein sequence ID" value="PCK23959.1"/>
    <property type="molecule type" value="Genomic_DNA"/>
</dbReference>
<feature type="transmembrane region" description="Helical" evidence="2">
    <location>
        <begin position="25"/>
        <end position="44"/>
    </location>
</feature>
<dbReference type="Pfam" id="PF20177">
    <property type="entry name" value="DUF6542"/>
    <property type="match status" value="1"/>
</dbReference>
<feature type="compositionally biased region" description="Low complexity" evidence="1">
    <location>
        <begin position="159"/>
        <end position="172"/>
    </location>
</feature>
<feature type="transmembrane region" description="Helical" evidence="2">
    <location>
        <begin position="56"/>
        <end position="78"/>
    </location>
</feature>
<feature type="transmembrane region" description="Helical" evidence="2">
    <location>
        <begin position="122"/>
        <end position="142"/>
    </location>
</feature>
<comment type="caution">
    <text evidence="3">The sequence shown here is derived from an EMBL/GenBank/DDBJ whole genome shotgun (WGS) entry which is preliminary data.</text>
</comment>
<proteinExistence type="predicted"/>
<dbReference type="InterPro" id="IPR046672">
    <property type="entry name" value="DUF6542"/>
</dbReference>
<name>A0A1C3YVM2_RHOSG</name>
<dbReference type="Proteomes" id="UP000230886">
    <property type="component" value="Unassembled WGS sequence"/>
</dbReference>
<protein>
    <submittedName>
        <fullName evidence="3">Uncharacterized protein</fullName>
    </submittedName>
</protein>
<keyword evidence="2" id="KW-1133">Transmembrane helix</keyword>
<feature type="compositionally biased region" description="Basic and acidic residues" evidence="1">
    <location>
        <begin position="211"/>
        <end position="222"/>
    </location>
</feature>
<dbReference type="RefSeq" id="WP_042448843.1">
    <property type="nucleotide sequence ID" value="NZ_AP023172.1"/>
</dbReference>
<gene>
    <name evidence="3" type="ORF">CHR55_28245</name>
</gene>
<feature type="region of interest" description="Disordered" evidence="1">
    <location>
        <begin position="146"/>
        <end position="318"/>
    </location>
</feature>
<reference evidence="3 4" key="1">
    <citation type="submission" date="2017-07" db="EMBL/GenBank/DDBJ databases">
        <title>Draft sequence of Rhodococcus enclensis 23b-28.</title>
        <authorList>
            <person name="Besaury L."/>
            <person name="Sancelme M."/>
            <person name="Amato P."/>
            <person name="Lallement A."/>
            <person name="Delort A.-M."/>
        </authorList>
    </citation>
    <scope>NUCLEOTIDE SEQUENCE [LARGE SCALE GENOMIC DNA]</scope>
    <source>
        <strain evidence="3 4">23b-28</strain>
    </source>
</reference>
<sequence length="318" mass="34969">MSATQRARSGVPLDKRSLIVTVPGLPWWGVILLAAGVTAVGVLIDATGGGGELTAVFSTFYFLGCLFAVVAASNKALFTAMAQPPLLLFAAVPIGHTLIGKDNSTALRDIAINIAYPLVNRFPIMLAATVVVLIIGGFRYFLLNQRPTGPARSTRSRRSAATTRDSSAAATREQPAPETGRRRRVSDAPVPGPPRRRAPEVDEQPAYRSTPRREPIQDERPLPPRRSPQPPRVDRTHQPPTRRPQPDSRPVADDDYPSYGRRRAPEPTPSPRREERMEPFFASGDDVSPPLPPRRRPPGVDLPAYPPPRVRYRDREEP</sequence>
<dbReference type="GeneID" id="64142005"/>
<dbReference type="AlphaFoldDB" id="A0A1C3YVM2"/>
<evidence type="ECO:0000313" key="4">
    <source>
        <dbReference type="Proteomes" id="UP000230886"/>
    </source>
</evidence>
<keyword evidence="2" id="KW-0812">Transmembrane</keyword>
<evidence type="ECO:0000313" key="3">
    <source>
        <dbReference type="EMBL" id="PCK23959.1"/>
    </source>
</evidence>
<evidence type="ECO:0000256" key="1">
    <source>
        <dbReference type="SAM" id="MobiDB-lite"/>
    </source>
</evidence>